<name>A0A409XST7_PSICY</name>
<dbReference type="STRING" id="93625.A0A409XST7"/>
<comment type="caution">
    <text evidence="3">The sequence shown here is derived from an EMBL/GenBank/DDBJ whole genome shotgun (WGS) entry which is preliminary data.</text>
</comment>
<evidence type="ECO:0000259" key="2">
    <source>
        <dbReference type="Pfam" id="PF24883"/>
    </source>
</evidence>
<organism evidence="3 4">
    <name type="scientific">Psilocybe cyanescens</name>
    <dbReference type="NCBI Taxonomy" id="93625"/>
    <lineage>
        <taxon>Eukaryota</taxon>
        <taxon>Fungi</taxon>
        <taxon>Dikarya</taxon>
        <taxon>Basidiomycota</taxon>
        <taxon>Agaricomycotina</taxon>
        <taxon>Agaricomycetes</taxon>
        <taxon>Agaricomycetidae</taxon>
        <taxon>Agaricales</taxon>
        <taxon>Agaricineae</taxon>
        <taxon>Strophariaceae</taxon>
        <taxon>Psilocybe</taxon>
    </lineage>
</organism>
<dbReference type="SUPFAM" id="SSF82171">
    <property type="entry name" value="DPP6 N-terminal domain-like"/>
    <property type="match status" value="1"/>
</dbReference>
<reference evidence="3 4" key="1">
    <citation type="journal article" date="2018" name="Evol. Lett.">
        <title>Horizontal gene cluster transfer increased hallucinogenic mushroom diversity.</title>
        <authorList>
            <person name="Reynolds H.T."/>
            <person name="Vijayakumar V."/>
            <person name="Gluck-Thaler E."/>
            <person name="Korotkin H.B."/>
            <person name="Matheny P.B."/>
            <person name="Slot J.C."/>
        </authorList>
    </citation>
    <scope>NUCLEOTIDE SEQUENCE [LARGE SCALE GENOMIC DNA]</scope>
    <source>
        <strain evidence="3 4">2631</strain>
    </source>
</reference>
<keyword evidence="1" id="KW-0677">Repeat</keyword>
<dbReference type="InterPro" id="IPR015943">
    <property type="entry name" value="WD40/YVTN_repeat-like_dom_sf"/>
</dbReference>
<dbReference type="Gene3D" id="3.40.50.300">
    <property type="entry name" value="P-loop containing nucleotide triphosphate hydrolases"/>
    <property type="match status" value="1"/>
</dbReference>
<dbReference type="PANTHER" id="PTHR10039:SF14">
    <property type="entry name" value="NACHT DOMAIN-CONTAINING PROTEIN"/>
    <property type="match status" value="1"/>
</dbReference>
<dbReference type="Proteomes" id="UP000283269">
    <property type="component" value="Unassembled WGS sequence"/>
</dbReference>
<sequence length="1366" mass="153818">MAQPFHNASSLTVAPRPGLGQAVDIEISVVSARGVTNPHKLKQKSSFCLELLIDKDTETTNTVQSEGKVVLWNTSRMLKTTISSNLIIRMYCKHRHTTNDHIVGEASFKALKLERNKDIEVELYDPTRSDRKKTVSTYVKLRLTVALSVTFNVGSDAEMDLRSSSYLKQMERIVGSISSDKFKQLSPAWIRLFSSLTTFSAIAQKVAELDSLAKGAVGAVASAIKVLVDQIERDERIEGLGRTMCDLYDYVLDACSVQKIASFEKALKQLLAQTTECAYFIGDYRSISIFAQRALVNIVSNTDSMISSFESAFGDLKIALILGSSLQTTLVSYRILQNVERIENLIRIDGLPILRNVGWASDKICLRGTREITIERIVHWASQYSRVSSTDHIYLLSGPTTCGKSTITHTIAKVFHEQRRLGAAVFIHSNVPEPNSCKISSTIIHQLAGYHSTFQAHIATTIKDDPSLLDADIDRQFRKLIVDTTSSIGNHLSMIGPIIIVIDNLHFLDDGERSKVLITIAKYSGNLASNFRFILTCRDDDAVTQRTLGNLSRMHVIGYDDTDGGSSVSISQYILESLKDLFSKEPRLSERYSVQELQDQLVERSRGIHFWVTTVYRSVLACEDDDVFHFFAFLLSRTVPLSNDEAMDHLYHTIFKIFFLTELGTRKFFQLSAWKLLNVMIQSPRPMLLSHLRRITYIPYESSKQGLLAVDTARNLGLIIDVKRDELAASLFALHPSFLDFLTNPLQKGRGSYGYTDLQILLDQSVAEVCIHIMSQSLRHNICRLDDIMTTNMEIVDKDARIEEYLPRPLRYACCNWTLHLEGGLELEDTLRHKLQSFTSSHLLHWIEAMSILGHFDEIEPGLLRFLRWLQAQRVRASDVLYVLAADTIQFVRSFSSIIRKAPLQTFISALPLMPPVPGSSLLEQCNADIVSGRFISTPRIKSLWNVETQSVSNAISCCVYGALVVLGSRNGGVSFFDARTKTGVDYNIKIDDKIFSMAFSPDGQNLATKTNSGQVYVYNVKTGTRILHTRNANTSRANISWPKITYSNCNTILTDDYFFLIGNRDYYLSHALIRFLRHSGMPVAPESLQGAALSPDGQQLAVPSKFGVQLVNMDNGAFKDIDMRSGEQDRNDLDHCVIAWSPDGSLLSTVWLVDDTVRLWSFQDGMRWTSEIGHIHTFWSPTLTFCSDSSLLVFTHSYKNNANKGSFKIRIWNTETGLLIGEEEFDDEILHALSIPPDGQEIILLSKKKMYSLESPDGWNILIHLLSNTTPAYMTNPPTFHDFKSVPTVTHSFSRWEPSREYGTTVDVDGWVVNSEEERFLLAPYPNYHISTSHLSSISTCLEIRHPESQKVVLKYIFKWGARIG</sequence>
<evidence type="ECO:0000313" key="3">
    <source>
        <dbReference type="EMBL" id="PPQ93771.1"/>
    </source>
</evidence>
<dbReference type="InterPro" id="IPR027417">
    <property type="entry name" value="P-loop_NTPase"/>
</dbReference>
<evidence type="ECO:0000313" key="4">
    <source>
        <dbReference type="Proteomes" id="UP000283269"/>
    </source>
</evidence>
<dbReference type="PANTHER" id="PTHR10039">
    <property type="entry name" value="AMELOGENIN"/>
    <property type="match status" value="1"/>
</dbReference>
<evidence type="ECO:0000256" key="1">
    <source>
        <dbReference type="ARBA" id="ARBA00022737"/>
    </source>
</evidence>
<feature type="domain" description="Nephrocystin 3-like N-terminal" evidence="2">
    <location>
        <begin position="388"/>
        <end position="538"/>
    </location>
</feature>
<dbReference type="OrthoDB" id="3266532at2759"/>
<gene>
    <name evidence="3" type="ORF">CVT25_008150</name>
</gene>
<dbReference type="SUPFAM" id="SSF52540">
    <property type="entry name" value="P-loop containing nucleoside triphosphate hydrolases"/>
    <property type="match status" value="1"/>
</dbReference>
<proteinExistence type="predicted"/>
<dbReference type="InParanoid" id="A0A409XST7"/>
<dbReference type="Pfam" id="PF24883">
    <property type="entry name" value="NPHP3_N"/>
    <property type="match status" value="1"/>
</dbReference>
<dbReference type="Gene3D" id="2.130.10.10">
    <property type="entry name" value="YVTN repeat-like/Quinoprotein amine dehydrogenase"/>
    <property type="match status" value="2"/>
</dbReference>
<accession>A0A409XST7</accession>
<protein>
    <recommendedName>
        <fullName evidence="2">Nephrocystin 3-like N-terminal domain-containing protein</fullName>
    </recommendedName>
</protein>
<keyword evidence="4" id="KW-1185">Reference proteome</keyword>
<dbReference type="EMBL" id="NHYD01000605">
    <property type="protein sequence ID" value="PPQ93771.1"/>
    <property type="molecule type" value="Genomic_DNA"/>
</dbReference>
<dbReference type="InterPro" id="IPR056884">
    <property type="entry name" value="NPHP3-like_N"/>
</dbReference>